<feature type="region of interest" description="Disordered" evidence="1">
    <location>
        <begin position="134"/>
        <end position="154"/>
    </location>
</feature>
<evidence type="ECO:0000313" key="3">
    <source>
        <dbReference type="EMBL" id="HIT74287.1"/>
    </source>
</evidence>
<evidence type="ECO:0000313" key="4">
    <source>
        <dbReference type="Proteomes" id="UP000886842"/>
    </source>
</evidence>
<feature type="non-terminal residue" evidence="3">
    <location>
        <position position="279"/>
    </location>
</feature>
<dbReference type="Gene3D" id="3.60.21.10">
    <property type="match status" value="1"/>
</dbReference>
<dbReference type="InterPro" id="IPR051918">
    <property type="entry name" value="STPP_CPPED1"/>
</dbReference>
<dbReference type="Proteomes" id="UP000886842">
    <property type="component" value="Unassembled WGS sequence"/>
</dbReference>
<accession>A0A9D1GW32</accession>
<dbReference type="SUPFAM" id="SSF56300">
    <property type="entry name" value="Metallo-dependent phosphatases"/>
    <property type="match status" value="1"/>
</dbReference>
<name>A0A9D1GW32_9ACTN</name>
<dbReference type="InterPro" id="IPR029052">
    <property type="entry name" value="Metallo-depent_PP-like"/>
</dbReference>
<sequence length="279" mass="30556">MGSDDDARPTRTAAPPTPPAATLTDLPTTAFGTEPLAPVTDLLPAAEAELLVISDTHLVDARTPHAREFSSRLRQNERISAALRVVAGCPAMPVVHLGDLVQDYPENPTHQGLLELAVRQVRAAASEVWFAAGNTDVGDKPDPSSPAAPADQQSLERWDGAIGGGWTSFRRGEVHGIVLTASLFNSGLAAEQQQWEWFEQELSHSTAHWRLLFWHYPTYWRDPDDPGPGNYDVIDEPARSRLLALATRHDVSAVFTGHSHFAFLNRHHDIRLYGVPSTS</sequence>
<protein>
    <submittedName>
        <fullName evidence="3">Metallophosphoesterase</fullName>
    </submittedName>
</protein>
<reference evidence="3" key="1">
    <citation type="submission" date="2020-10" db="EMBL/GenBank/DDBJ databases">
        <authorList>
            <person name="Gilroy R."/>
        </authorList>
    </citation>
    <scope>NUCLEOTIDE SEQUENCE</scope>
    <source>
        <strain evidence="3">ChiGjej1B1-24693</strain>
    </source>
</reference>
<feature type="region of interest" description="Disordered" evidence="1">
    <location>
        <begin position="1"/>
        <end position="26"/>
    </location>
</feature>
<dbReference type="PANTHER" id="PTHR43143:SF1">
    <property type="entry name" value="SERINE_THREONINE-PROTEIN PHOSPHATASE CPPED1"/>
    <property type="match status" value="1"/>
</dbReference>
<organism evidence="3 4">
    <name type="scientific">Candidatus Avipropionibacterium avicola</name>
    <dbReference type="NCBI Taxonomy" id="2840701"/>
    <lineage>
        <taxon>Bacteria</taxon>
        <taxon>Bacillati</taxon>
        <taxon>Actinomycetota</taxon>
        <taxon>Actinomycetes</taxon>
        <taxon>Propionibacteriales</taxon>
        <taxon>Propionibacteriaceae</taxon>
        <taxon>Propionibacteriaceae incertae sedis</taxon>
        <taxon>Candidatus Avipropionibacterium</taxon>
    </lineage>
</organism>
<dbReference type="Pfam" id="PF00149">
    <property type="entry name" value="Metallophos"/>
    <property type="match status" value="1"/>
</dbReference>
<gene>
    <name evidence="3" type="ORF">IAA98_01710</name>
</gene>
<dbReference type="GO" id="GO:0016787">
    <property type="term" value="F:hydrolase activity"/>
    <property type="evidence" value="ECO:0007669"/>
    <property type="project" value="InterPro"/>
</dbReference>
<comment type="caution">
    <text evidence="3">The sequence shown here is derived from an EMBL/GenBank/DDBJ whole genome shotgun (WGS) entry which is preliminary data.</text>
</comment>
<feature type="domain" description="Calcineurin-like phosphoesterase" evidence="2">
    <location>
        <begin position="50"/>
        <end position="260"/>
    </location>
</feature>
<dbReference type="EMBL" id="DVLP01000049">
    <property type="protein sequence ID" value="HIT74287.1"/>
    <property type="molecule type" value="Genomic_DNA"/>
</dbReference>
<evidence type="ECO:0000256" key="1">
    <source>
        <dbReference type="SAM" id="MobiDB-lite"/>
    </source>
</evidence>
<feature type="compositionally biased region" description="Low complexity" evidence="1">
    <location>
        <begin position="10"/>
        <end position="26"/>
    </location>
</feature>
<dbReference type="PANTHER" id="PTHR43143">
    <property type="entry name" value="METALLOPHOSPHOESTERASE, CALCINEURIN SUPERFAMILY"/>
    <property type="match status" value="1"/>
</dbReference>
<evidence type="ECO:0000259" key="2">
    <source>
        <dbReference type="Pfam" id="PF00149"/>
    </source>
</evidence>
<reference evidence="3" key="2">
    <citation type="journal article" date="2021" name="PeerJ">
        <title>Extensive microbial diversity within the chicken gut microbiome revealed by metagenomics and culture.</title>
        <authorList>
            <person name="Gilroy R."/>
            <person name="Ravi A."/>
            <person name="Getino M."/>
            <person name="Pursley I."/>
            <person name="Horton D.L."/>
            <person name="Alikhan N.F."/>
            <person name="Baker D."/>
            <person name="Gharbi K."/>
            <person name="Hall N."/>
            <person name="Watson M."/>
            <person name="Adriaenssens E.M."/>
            <person name="Foster-Nyarko E."/>
            <person name="Jarju S."/>
            <person name="Secka A."/>
            <person name="Antonio M."/>
            <person name="Oren A."/>
            <person name="Chaudhuri R.R."/>
            <person name="La Ragione R."/>
            <person name="Hildebrand F."/>
            <person name="Pallen M.J."/>
        </authorList>
    </citation>
    <scope>NUCLEOTIDE SEQUENCE</scope>
    <source>
        <strain evidence="3">ChiGjej1B1-24693</strain>
    </source>
</reference>
<proteinExistence type="predicted"/>
<dbReference type="InterPro" id="IPR004843">
    <property type="entry name" value="Calcineurin-like_PHP"/>
</dbReference>
<dbReference type="AlphaFoldDB" id="A0A9D1GW32"/>